<evidence type="ECO:0000259" key="14">
    <source>
        <dbReference type="Pfam" id="PF01292"/>
    </source>
</evidence>
<keyword evidence="16" id="KW-1185">Reference proteome</keyword>
<evidence type="ECO:0000256" key="6">
    <source>
        <dbReference type="ARBA" id="ARBA00022692"/>
    </source>
</evidence>
<dbReference type="Pfam" id="PF01292">
    <property type="entry name" value="Ni_hydr_CYTB"/>
    <property type="match status" value="1"/>
</dbReference>
<dbReference type="SUPFAM" id="SSF81342">
    <property type="entry name" value="Transmembrane di-heme cytochromes"/>
    <property type="match status" value="1"/>
</dbReference>
<feature type="transmembrane region" description="Helical" evidence="13">
    <location>
        <begin position="142"/>
        <end position="161"/>
    </location>
</feature>
<organism evidence="15 16">
    <name type="scientific">Stella humosa</name>
    <dbReference type="NCBI Taxonomy" id="94"/>
    <lineage>
        <taxon>Bacteria</taxon>
        <taxon>Pseudomonadati</taxon>
        <taxon>Pseudomonadota</taxon>
        <taxon>Alphaproteobacteria</taxon>
        <taxon>Rhodospirillales</taxon>
        <taxon>Stellaceae</taxon>
        <taxon>Stella</taxon>
    </lineage>
</organism>
<dbReference type="GO" id="GO:0022904">
    <property type="term" value="P:respiratory electron transport chain"/>
    <property type="evidence" value="ECO:0007669"/>
    <property type="project" value="InterPro"/>
</dbReference>
<feature type="transmembrane region" description="Helical" evidence="13">
    <location>
        <begin position="88"/>
        <end position="108"/>
    </location>
</feature>
<dbReference type="PANTHER" id="PTHR30529:SF1">
    <property type="entry name" value="CYTOCHROME B561 HOMOLOG 2"/>
    <property type="match status" value="1"/>
</dbReference>
<comment type="caution">
    <text evidence="15">The sequence shown here is derived from an EMBL/GenBank/DDBJ whole genome shotgun (WGS) entry which is preliminary data.</text>
</comment>
<keyword evidence="6 13" id="KW-0812">Transmembrane</keyword>
<keyword evidence="9 13" id="KW-1133">Transmembrane helix</keyword>
<evidence type="ECO:0000256" key="8">
    <source>
        <dbReference type="ARBA" id="ARBA00022982"/>
    </source>
</evidence>
<evidence type="ECO:0000256" key="3">
    <source>
        <dbReference type="ARBA" id="ARBA00022448"/>
    </source>
</evidence>
<dbReference type="GO" id="GO:0046872">
    <property type="term" value="F:metal ion binding"/>
    <property type="evidence" value="ECO:0007669"/>
    <property type="project" value="UniProtKB-KW"/>
</dbReference>
<feature type="transmembrane region" description="Helical" evidence="13">
    <location>
        <begin position="21"/>
        <end position="40"/>
    </location>
</feature>
<gene>
    <name evidence="15" type="ORF">EDC65_1864</name>
</gene>
<proteinExistence type="inferred from homology"/>
<keyword evidence="7" id="KW-0479">Metal-binding</keyword>
<keyword evidence="10" id="KW-0408">Iron</keyword>
<protein>
    <submittedName>
        <fullName evidence="15">Cytochrome b561</fullName>
    </submittedName>
</protein>
<dbReference type="InterPro" id="IPR011577">
    <property type="entry name" value="Cyt_b561_bac/Ni-Hgenase"/>
</dbReference>
<name>A0A3N1MA07_9PROT</name>
<evidence type="ECO:0000256" key="1">
    <source>
        <dbReference type="ARBA" id="ARBA00001970"/>
    </source>
</evidence>
<feature type="domain" description="Cytochrome b561 bacterial/Ni-hydrogenase" evidence="14">
    <location>
        <begin position="11"/>
        <end position="176"/>
    </location>
</feature>
<evidence type="ECO:0000256" key="7">
    <source>
        <dbReference type="ARBA" id="ARBA00022723"/>
    </source>
</evidence>
<dbReference type="GO" id="GO:0009055">
    <property type="term" value="F:electron transfer activity"/>
    <property type="evidence" value="ECO:0007669"/>
    <property type="project" value="InterPro"/>
</dbReference>
<dbReference type="GO" id="GO:0020037">
    <property type="term" value="F:heme binding"/>
    <property type="evidence" value="ECO:0007669"/>
    <property type="project" value="TreeGrafter"/>
</dbReference>
<keyword evidence="5" id="KW-0349">Heme</keyword>
<evidence type="ECO:0000256" key="2">
    <source>
        <dbReference type="ARBA" id="ARBA00004651"/>
    </source>
</evidence>
<reference evidence="15 16" key="1">
    <citation type="submission" date="2018-11" db="EMBL/GenBank/DDBJ databases">
        <title>Genomic Encyclopedia of Type Strains, Phase IV (KMG-IV): sequencing the most valuable type-strain genomes for metagenomic binning, comparative biology and taxonomic classification.</title>
        <authorList>
            <person name="Goeker M."/>
        </authorList>
    </citation>
    <scope>NUCLEOTIDE SEQUENCE [LARGE SCALE GENOMIC DNA]</scope>
    <source>
        <strain evidence="15 16">DSM 5900</strain>
    </source>
</reference>
<feature type="transmembrane region" description="Helical" evidence="13">
    <location>
        <begin position="46"/>
        <end position="67"/>
    </location>
</feature>
<evidence type="ECO:0000256" key="5">
    <source>
        <dbReference type="ARBA" id="ARBA00022617"/>
    </source>
</evidence>
<sequence length="515" mass="56361">MRSDPTMPHGRYDPVSVGLHWLTAGLVAAMFLLVLVPGVVKGSVALHKNIGLLLILVMLLRIVWRLTGGRRLAAPAGVPKILQLGAKAAHLGLYALLLGTAALGWVYVDAKGMELSLFGIDVPSVAYYDRDLAMTVYGWKKVAAYTLLALILAHAAAAIVYHHLLRRDGVLDAMLPARARKAARPAVAAAALLALLPSAGEAQATFDVDAYAKALAASLAKACPMAKPDDTAAHEACRKAMGQGVEASMRDYSFLFGGQQKGLWLKEKKTTVFRGDLFQDLYMSLFMFTGEVSVETSPDGNRTVALQAYFRNGLPAGLYPYPFWHSDPKWAAYEKANQIRLRLSPAGKVLFAYRADIGSDANRGVYKPVKPPVFLGEWMWPGADGVAEPRATLFSAYYSLDNPHLAALDESYRRMAISFRNADCTVCHAPDGHRKMNKLTLLQTPLHAAASIDAVIDEVRMNKMPVDDYEDPRPLPPGLRRELLSNGEEFRRLLRTADAWEVTNGRPKARRIAAK</sequence>
<dbReference type="InterPro" id="IPR016174">
    <property type="entry name" value="Di-haem_cyt_TM"/>
</dbReference>
<keyword evidence="11 13" id="KW-0472">Membrane</keyword>
<comment type="subcellular location">
    <subcellularLocation>
        <location evidence="2">Cell membrane</location>
        <topology evidence="2">Multi-pass membrane protein</topology>
    </subcellularLocation>
</comment>
<dbReference type="GO" id="GO:0005886">
    <property type="term" value="C:plasma membrane"/>
    <property type="evidence" value="ECO:0007669"/>
    <property type="project" value="UniProtKB-SubCell"/>
</dbReference>
<evidence type="ECO:0000256" key="12">
    <source>
        <dbReference type="ARBA" id="ARBA00037975"/>
    </source>
</evidence>
<accession>A0A3N1MA07</accession>
<keyword evidence="8" id="KW-0249">Electron transport</keyword>
<evidence type="ECO:0000313" key="16">
    <source>
        <dbReference type="Proteomes" id="UP000278222"/>
    </source>
</evidence>
<evidence type="ECO:0000256" key="9">
    <source>
        <dbReference type="ARBA" id="ARBA00022989"/>
    </source>
</evidence>
<dbReference type="InterPro" id="IPR052168">
    <property type="entry name" value="Cytochrome_b561_oxidase"/>
</dbReference>
<evidence type="ECO:0000313" key="15">
    <source>
        <dbReference type="EMBL" id="ROQ00069.1"/>
    </source>
</evidence>
<dbReference type="PANTHER" id="PTHR30529">
    <property type="entry name" value="CYTOCHROME B561"/>
    <property type="match status" value="1"/>
</dbReference>
<evidence type="ECO:0000256" key="10">
    <source>
        <dbReference type="ARBA" id="ARBA00023004"/>
    </source>
</evidence>
<evidence type="ECO:0000256" key="4">
    <source>
        <dbReference type="ARBA" id="ARBA00022475"/>
    </source>
</evidence>
<keyword evidence="4" id="KW-1003">Cell membrane</keyword>
<dbReference type="AlphaFoldDB" id="A0A3N1MA07"/>
<dbReference type="Proteomes" id="UP000278222">
    <property type="component" value="Unassembled WGS sequence"/>
</dbReference>
<dbReference type="EMBL" id="RJKX01000013">
    <property type="protein sequence ID" value="ROQ00069.1"/>
    <property type="molecule type" value="Genomic_DNA"/>
</dbReference>
<comment type="similarity">
    <text evidence="12">Belongs to the cytochrome b561 family.</text>
</comment>
<evidence type="ECO:0000256" key="11">
    <source>
        <dbReference type="ARBA" id="ARBA00023136"/>
    </source>
</evidence>
<comment type="cofactor">
    <cofactor evidence="1">
        <name>heme b</name>
        <dbReference type="ChEBI" id="CHEBI:60344"/>
    </cofactor>
</comment>
<keyword evidence="3" id="KW-0813">Transport</keyword>
<evidence type="ECO:0000256" key="13">
    <source>
        <dbReference type="SAM" id="Phobius"/>
    </source>
</evidence>